<dbReference type="CDD" id="cd07316">
    <property type="entry name" value="terB_like_DjlA"/>
    <property type="match status" value="1"/>
</dbReference>
<dbReference type="PROSITE" id="PS50076">
    <property type="entry name" value="DNAJ_2"/>
    <property type="match status" value="1"/>
</dbReference>
<dbReference type="RefSeq" id="WP_116623468.1">
    <property type="nucleotide sequence ID" value="NZ_QURN01000005.1"/>
</dbReference>
<comment type="caution">
    <text evidence="2">The sequence shown here is derived from an EMBL/GenBank/DDBJ whole genome shotgun (WGS) entry which is preliminary data.</text>
</comment>
<keyword evidence="3" id="KW-1185">Reference proteome</keyword>
<proteinExistence type="predicted"/>
<dbReference type="SUPFAM" id="SSF158682">
    <property type="entry name" value="TerB-like"/>
    <property type="match status" value="1"/>
</dbReference>
<dbReference type="Proteomes" id="UP000262379">
    <property type="component" value="Unassembled WGS sequence"/>
</dbReference>
<gene>
    <name evidence="2" type="ORF">DY251_08150</name>
</gene>
<dbReference type="InterPro" id="IPR036869">
    <property type="entry name" value="J_dom_sf"/>
</dbReference>
<sequence length="239" mass="26502">MSIWQRLGEFASRISTAVITGASSVVAAVKTAFGGDPELRRKVAFSVAMIALSAKMAKADGVVTQDEIRAFHEIFSAPDHELRNVARLYELAQTDTAGFEAYAAQVVRLCGSGDSNCAILEDILDGLFHIAKADGVLHEREHLFLHRIAEIFQISEDHYHSIVARHLDLGEADPYVVLGVARNKSFDEIRTVYRKLVAENHPDRLIGRGMPEEFIAIATRRLSAINAAFEFIERERRAA</sequence>
<dbReference type="Pfam" id="PF05099">
    <property type="entry name" value="TerB"/>
    <property type="match status" value="1"/>
</dbReference>
<dbReference type="CDD" id="cd06257">
    <property type="entry name" value="DnaJ"/>
    <property type="match status" value="1"/>
</dbReference>
<evidence type="ECO:0000313" key="3">
    <source>
        <dbReference type="Proteomes" id="UP000262379"/>
    </source>
</evidence>
<dbReference type="PRINTS" id="PR00625">
    <property type="entry name" value="JDOMAIN"/>
</dbReference>
<dbReference type="Gene3D" id="1.10.3680.10">
    <property type="entry name" value="TerB-like"/>
    <property type="match status" value="1"/>
</dbReference>
<name>A0A371XGI4_9HYPH</name>
<dbReference type="Gene3D" id="1.10.287.110">
    <property type="entry name" value="DnaJ domain"/>
    <property type="match status" value="1"/>
</dbReference>
<organism evidence="2 3">
    <name type="scientific">Mesorhizobium denitrificans</name>
    <dbReference type="NCBI Taxonomy" id="2294114"/>
    <lineage>
        <taxon>Bacteria</taxon>
        <taxon>Pseudomonadati</taxon>
        <taxon>Pseudomonadota</taxon>
        <taxon>Alphaproteobacteria</taxon>
        <taxon>Hyphomicrobiales</taxon>
        <taxon>Phyllobacteriaceae</taxon>
        <taxon>Mesorhizobium</taxon>
    </lineage>
</organism>
<evidence type="ECO:0000259" key="1">
    <source>
        <dbReference type="PROSITE" id="PS50076"/>
    </source>
</evidence>
<dbReference type="InterPro" id="IPR007791">
    <property type="entry name" value="DjlA_N"/>
</dbReference>
<dbReference type="EMBL" id="QURN01000005">
    <property type="protein sequence ID" value="RFC68328.1"/>
    <property type="molecule type" value="Genomic_DNA"/>
</dbReference>
<protein>
    <submittedName>
        <fullName evidence="2">Molecular chaperone DjiA</fullName>
    </submittedName>
</protein>
<feature type="domain" description="J" evidence="1">
    <location>
        <begin position="173"/>
        <end position="237"/>
    </location>
</feature>
<dbReference type="InterPro" id="IPR029024">
    <property type="entry name" value="TerB-like"/>
</dbReference>
<evidence type="ECO:0000313" key="2">
    <source>
        <dbReference type="EMBL" id="RFC68328.1"/>
    </source>
</evidence>
<reference evidence="3" key="1">
    <citation type="submission" date="2018-08" db="EMBL/GenBank/DDBJ databases">
        <authorList>
            <person name="Im W.T."/>
        </authorList>
    </citation>
    <scope>NUCLEOTIDE SEQUENCE [LARGE SCALE GENOMIC DNA]</scope>
    <source>
        <strain evidence="3">LA-28</strain>
    </source>
</reference>
<dbReference type="AlphaFoldDB" id="A0A371XGI4"/>
<accession>A0A371XGI4</accession>
<dbReference type="Pfam" id="PF00226">
    <property type="entry name" value="DnaJ"/>
    <property type="match status" value="1"/>
</dbReference>
<dbReference type="InterPro" id="IPR001623">
    <property type="entry name" value="DnaJ_domain"/>
</dbReference>
<dbReference type="SUPFAM" id="SSF46565">
    <property type="entry name" value="Chaperone J-domain"/>
    <property type="match status" value="1"/>
</dbReference>
<dbReference type="SMART" id="SM00271">
    <property type="entry name" value="DnaJ"/>
    <property type="match status" value="1"/>
</dbReference>